<dbReference type="Proteomes" id="UP000002943">
    <property type="component" value="Unassembled WGS sequence"/>
</dbReference>
<sequence length="105" mass="11375">MKTNNKQLLVESALAAANHGLEKQALTILKVFPQLVEDIEDRQVLSSLVYFALNKRADALRSLNGIKTAQADGLRFLYQSVPASADTSKICSLITGGQNGAQCNR</sequence>
<dbReference type="STRING" id="796620.VIBC2010_08733"/>
<comment type="caution">
    <text evidence="1">The sequence shown here is derived from an EMBL/GenBank/DDBJ whole genome shotgun (WGS) entry which is preliminary data.</text>
</comment>
<organism evidence="1 2">
    <name type="scientific">Vibrio caribbeanicus ATCC BAA-2122</name>
    <dbReference type="NCBI Taxonomy" id="796620"/>
    <lineage>
        <taxon>Bacteria</taxon>
        <taxon>Pseudomonadati</taxon>
        <taxon>Pseudomonadota</taxon>
        <taxon>Gammaproteobacteria</taxon>
        <taxon>Vibrionales</taxon>
        <taxon>Vibrionaceae</taxon>
        <taxon>Vibrio</taxon>
    </lineage>
</organism>
<dbReference type="NCBIfam" id="TIGR02498">
    <property type="entry name" value="type_III_ssaH"/>
    <property type="match status" value="1"/>
</dbReference>
<dbReference type="EMBL" id="AEIU01000002">
    <property type="protein sequence ID" value="EFP98620.1"/>
    <property type="molecule type" value="Genomic_DNA"/>
</dbReference>
<accession>E3BEK3</accession>
<evidence type="ECO:0000313" key="2">
    <source>
        <dbReference type="Proteomes" id="UP000002943"/>
    </source>
</evidence>
<protein>
    <submittedName>
        <fullName evidence="1">Type III secretion system protein SsaH family</fullName>
    </submittedName>
</protein>
<gene>
    <name evidence="1" type="ORF">VIBC2010_08733</name>
</gene>
<dbReference type="AlphaFoldDB" id="E3BEK3"/>
<keyword evidence="2" id="KW-1185">Reference proteome</keyword>
<dbReference type="RefSeq" id="WP_009599294.1">
    <property type="nucleotide sequence ID" value="NZ_AEIU01000002.1"/>
</dbReference>
<name>E3BEK3_9VIBR</name>
<dbReference type="OrthoDB" id="6266469at2"/>
<dbReference type="Pfam" id="PF06287">
    <property type="entry name" value="DUF1039"/>
    <property type="match status" value="1"/>
</dbReference>
<dbReference type="InterPro" id="IPR010437">
    <property type="entry name" value="T3SS_SsaH/EsaH"/>
</dbReference>
<proteinExistence type="predicted"/>
<dbReference type="eggNOG" id="ENOG5033CYB">
    <property type="taxonomic scope" value="Bacteria"/>
</dbReference>
<evidence type="ECO:0000313" key="1">
    <source>
        <dbReference type="EMBL" id="EFP98620.1"/>
    </source>
</evidence>
<reference evidence="1 2" key="1">
    <citation type="journal article" date="2012" name="Int. J. Syst. Evol. Microbiol.">
        <title>Vibrio caribbeanicus sp. nov., isolated from the marine sponge Scleritoderma cyanea.</title>
        <authorList>
            <person name="Hoffmann M."/>
            <person name="Monday S.R."/>
            <person name="Allard M.W."/>
            <person name="Strain E.A."/>
            <person name="Whittaker P."/>
            <person name="Naum M."/>
            <person name="McCarthy P.J."/>
            <person name="Lopez J.V."/>
            <person name="Fischer M."/>
            <person name="Brown E.W."/>
        </authorList>
    </citation>
    <scope>NUCLEOTIDE SEQUENCE [LARGE SCALE GENOMIC DNA]</scope>
    <source>
        <strain evidence="1 2">ATCC BAA-2122</strain>
    </source>
</reference>